<dbReference type="Gene3D" id="3.40.47.10">
    <property type="match status" value="2"/>
</dbReference>
<dbReference type="GO" id="GO:0016746">
    <property type="term" value="F:acyltransferase activity"/>
    <property type="evidence" value="ECO:0007669"/>
    <property type="project" value="UniProtKB-KW"/>
</dbReference>
<dbReference type="OrthoDB" id="2514738at2"/>
<dbReference type="Pfam" id="PF08541">
    <property type="entry name" value="ACP_syn_III_C"/>
    <property type="match status" value="1"/>
</dbReference>
<feature type="domain" description="Beta-ketoacyl-[acyl-carrier-protein] synthase III C-terminal" evidence="3">
    <location>
        <begin position="287"/>
        <end position="363"/>
    </location>
</feature>
<evidence type="ECO:0000313" key="4">
    <source>
        <dbReference type="EMBL" id="PTU72953.1"/>
    </source>
</evidence>
<dbReference type="NCBIfam" id="NF005293">
    <property type="entry name" value="PRK06816.1"/>
    <property type="match status" value="1"/>
</dbReference>
<sequence>MVNPVFINRISAYLPHDPVSNDEMEVRLGVVGERPSRARKLVLRSNGIQTRYYVIDPASGQPSMNNAQLSAHAIRGLQGNGFELDALECLVASTSSPDQTMPNHAVMVHGELGNPPCEVVSTSGICLCGMSALKYAWLNVASGQAGNAVACGSEVASALMHAGNFEAEVASRVEQLERSPEIAFEKDFLRWMLSDGAGAVLLQDRPNATGLSLRIDWIEILSFADSMPACMYAGAEMTEEGLVGWARMDARERGGRSVMAVKQNVKLLNDNIVRYTVEEALRRIIPKHGLRADDVDHFLPHYSSEFFRERLAVGLANVGLPVPMERWFTNLTSKGNTGAASIFIILEELFNQGRLRAGERLLCYVPESGRFSSAFMHLTVVDGASNDHEDR</sequence>
<evidence type="ECO:0000313" key="5">
    <source>
        <dbReference type="Proteomes" id="UP000244064"/>
    </source>
</evidence>
<keyword evidence="2" id="KW-0012">Acyltransferase</keyword>
<proteinExistence type="predicted"/>
<evidence type="ECO:0000256" key="1">
    <source>
        <dbReference type="ARBA" id="ARBA00022679"/>
    </source>
</evidence>
<dbReference type="Proteomes" id="UP000244064">
    <property type="component" value="Unassembled WGS sequence"/>
</dbReference>
<name>A0A2T5P5D0_9PSED</name>
<dbReference type="AlphaFoldDB" id="A0A2T5P5D0"/>
<dbReference type="GO" id="GO:0044550">
    <property type="term" value="P:secondary metabolite biosynthetic process"/>
    <property type="evidence" value="ECO:0007669"/>
    <property type="project" value="TreeGrafter"/>
</dbReference>
<comment type="caution">
    <text evidence="4">The sequence shown here is derived from an EMBL/GenBank/DDBJ whole genome shotgun (WGS) entry which is preliminary data.</text>
</comment>
<dbReference type="RefSeq" id="WP_108108651.1">
    <property type="nucleotide sequence ID" value="NZ_QASN01000021.1"/>
</dbReference>
<gene>
    <name evidence="4" type="ORF">DBO85_17015</name>
</gene>
<reference evidence="4 5" key="1">
    <citation type="submission" date="2018-04" db="EMBL/GenBank/DDBJ databases">
        <title>Pseudomonas sp. nov., isolated from mangrove soil.</title>
        <authorList>
            <person name="Chen C."/>
        </authorList>
    </citation>
    <scope>NUCLEOTIDE SEQUENCE [LARGE SCALE GENOMIC DNA]</scope>
    <source>
        <strain evidence="4 5">TC-11</strain>
    </source>
</reference>
<keyword evidence="1" id="KW-0808">Transferase</keyword>
<evidence type="ECO:0000259" key="3">
    <source>
        <dbReference type="Pfam" id="PF08541"/>
    </source>
</evidence>
<protein>
    <recommendedName>
        <fullName evidence="3">Beta-ketoacyl-[acyl-carrier-protein] synthase III C-terminal domain-containing protein</fullName>
    </recommendedName>
</protein>
<keyword evidence="5" id="KW-1185">Reference proteome</keyword>
<accession>A0A2T5P5D0</accession>
<dbReference type="CDD" id="cd00827">
    <property type="entry name" value="init_cond_enzymes"/>
    <property type="match status" value="1"/>
</dbReference>
<dbReference type="InterPro" id="IPR013747">
    <property type="entry name" value="ACP_syn_III_C"/>
</dbReference>
<organism evidence="4 5">
    <name type="scientific">Pseudomonas mangrovi</name>
    <dbReference type="NCBI Taxonomy" id="2161748"/>
    <lineage>
        <taxon>Bacteria</taxon>
        <taxon>Pseudomonadati</taxon>
        <taxon>Pseudomonadota</taxon>
        <taxon>Gammaproteobacteria</taxon>
        <taxon>Pseudomonadales</taxon>
        <taxon>Pseudomonadaceae</taxon>
        <taxon>Pseudomonas</taxon>
    </lineage>
</organism>
<dbReference type="EMBL" id="QASN01000021">
    <property type="protein sequence ID" value="PTU72953.1"/>
    <property type="molecule type" value="Genomic_DNA"/>
</dbReference>
<evidence type="ECO:0000256" key="2">
    <source>
        <dbReference type="ARBA" id="ARBA00023315"/>
    </source>
</evidence>
<dbReference type="SUPFAM" id="SSF53901">
    <property type="entry name" value="Thiolase-like"/>
    <property type="match status" value="2"/>
</dbReference>
<dbReference type="PANTHER" id="PTHR34069">
    <property type="entry name" value="3-OXOACYL-[ACYL-CARRIER-PROTEIN] SYNTHASE 3"/>
    <property type="match status" value="1"/>
</dbReference>
<dbReference type="InterPro" id="IPR016039">
    <property type="entry name" value="Thiolase-like"/>
</dbReference>
<dbReference type="PANTHER" id="PTHR34069:SF3">
    <property type="entry name" value="ACYL-COA:ACYL-COA ALKYLTRANSFERASE"/>
    <property type="match status" value="1"/>
</dbReference>